<feature type="compositionally biased region" description="Basic and acidic residues" evidence="6">
    <location>
        <begin position="150"/>
        <end position="175"/>
    </location>
</feature>
<comment type="subunit">
    <text evidence="4">Part of the 50S ribosomal subunit. Contacts protein L32.</text>
</comment>
<dbReference type="SUPFAM" id="SSF64263">
    <property type="entry name" value="Prokaryotic ribosomal protein L17"/>
    <property type="match status" value="1"/>
</dbReference>
<dbReference type="AlphaFoldDB" id="A0A1F4UC91"/>
<protein>
    <recommendedName>
        <fullName evidence="4">Large ribosomal subunit protein bL17</fullName>
    </recommendedName>
</protein>
<comment type="similarity">
    <text evidence="1 4 5">Belongs to the bacterial ribosomal protein bL17 family.</text>
</comment>
<dbReference type="PROSITE" id="PS01167">
    <property type="entry name" value="RIBOSOMAL_L17"/>
    <property type="match status" value="1"/>
</dbReference>
<dbReference type="Pfam" id="PF01196">
    <property type="entry name" value="Ribosomal_L17"/>
    <property type="match status" value="1"/>
</dbReference>
<keyword evidence="3 4" id="KW-0687">Ribonucleoprotein</keyword>
<dbReference type="InterPro" id="IPR047859">
    <property type="entry name" value="Ribosomal_bL17_CS"/>
</dbReference>
<evidence type="ECO:0000313" key="8">
    <source>
        <dbReference type="Proteomes" id="UP000177025"/>
    </source>
</evidence>
<evidence type="ECO:0000313" key="7">
    <source>
        <dbReference type="EMBL" id="OGC42470.1"/>
    </source>
</evidence>
<dbReference type="PANTHER" id="PTHR14413:SF16">
    <property type="entry name" value="LARGE RIBOSOMAL SUBUNIT PROTEIN BL17M"/>
    <property type="match status" value="1"/>
</dbReference>
<name>A0A1F4UC91_UNCW3</name>
<comment type="caution">
    <text evidence="7">The sequence shown here is derived from an EMBL/GenBank/DDBJ whole genome shotgun (WGS) entry which is preliminary data.</text>
</comment>
<dbReference type="HAMAP" id="MF_01368">
    <property type="entry name" value="Ribosomal_bL17"/>
    <property type="match status" value="1"/>
</dbReference>
<feature type="compositionally biased region" description="Basic residues" evidence="6">
    <location>
        <begin position="182"/>
        <end position="207"/>
    </location>
</feature>
<sequence length="207" mass="24141">MRHGDRVKKLGRTKHHRDALLKNLCRALFIFERIRTTLPKAKEARRLAERLLEIAKRNDLSARRHVYRYLPDHKLVKIVCEEIAPRFVNRHGGYTRIIRLGPRLGDGAEMSILELVETADDATIDQRRKLIERRHIVETGKKDKKKEKKEKKVKEKKPKPAPDEKPKTAPAEKPKPSAPKVDKKKKKKAVKAEKKAKKKIKAKKKRK</sequence>
<dbReference type="GO" id="GO:0003735">
    <property type="term" value="F:structural constituent of ribosome"/>
    <property type="evidence" value="ECO:0007669"/>
    <property type="project" value="InterPro"/>
</dbReference>
<proteinExistence type="inferred from homology"/>
<dbReference type="NCBIfam" id="TIGR00059">
    <property type="entry name" value="L17"/>
    <property type="match status" value="1"/>
</dbReference>
<dbReference type="PANTHER" id="PTHR14413">
    <property type="entry name" value="RIBOSOMAL PROTEIN L17"/>
    <property type="match status" value="1"/>
</dbReference>
<evidence type="ECO:0000256" key="1">
    <source>
        <dbReference type="ARBA" id="ARBA00008777"/>
    </source>
</evidence>
<gene>
    <name evidence="4" type="primary">rplQ</name>
    <name evidence="7" type="ORF">A2Y85_04715</name>
</gene>
<keyword evidence="2 4" id="KW-0689">Ribosomal protein</keyword>
<reference evidence="7 8" key="1">
    <citation type="journal article" date="2016" name="Nat. Commun.">
        <title>Thousands of microbial genomes shed light on interconnected biogeochemical processes in an aquifer system.</title>
        <authorList>
            <person name="Anantharaman K."/>
            <person name="Brown C.T."/>
            <person name="Hug L.A."/>
            <person name="Sharon I."/>
            <person name="Castelle C.J."/>
            <person name="Probst A.J."/>
            <person name="Thomas B.C."/>
            <person name="Singh A."/>
            <person name="Wilkins M.J."/>
            <person name="Karaoz U."/>
            <person name="Brodie E.L."/>
            <person name="Williams K.H."/>
            <person name="Hubbard S.S."/>
            <person name="Banfield J.F."/>
        </authorList>
    </citation>
    <scope>NUCLEOTIDE SEQUENCE [LARGE SCALE GENOMIC DNA]</scope>
</reference>
<organism evidence="7 8">
    <name type="scientific">candidate division WOR-3 bacterium RBG_13_43_14</name>
    <dbReference type="NCBI Taxonomy" id="1802590"/>
    <lineage>
        <taxon>Bacteria</taxon>
        <taxon>Bacteria division WOR-3</taxon>
    </lineage>
</organism>
<evidence type="ECO:0000256" key="4">
    <source>
        <dbReference type="HAMAP-Rule" id="MF_01368"/>
    </source>
</evidence>
<evidence type="ECO:0000256" key="6">
    <source>
        <dbReference type="SAM" id="MobiDB-lite"/>
    </source>
</evidence>
<evidence type="ECO:0000256" key="3">
    <source>
        <dbReference type="ARBA" id="ARBA00023274"/>
    </source>
</evidence>
<dbReference type="InterPro" id="IPR000456">
    <property type="entry name" value="Ribosomal_bL17"/>
</dbReference>
<evidence type="ECO:0000256" key="2">
    <source>
        <dbReference type="ARBA" id="ARBA00022980"/>
    </source>
</evidence>
<dbReference type="GO" id="GO:0022625">
    <property type="term" value="C:cytosolic large ribosomal subunit"/>
    <property type="evidence" value="ECO:0007669"/>
    <property type="project" value="TreeGrafter"/>
</dbReference>
<evidence type="ECO:0000256" key="5">
    <source>
        <dbReference type="RuleBase" id="RU000660"/>
    </source>
</evidence>
<dbReference type="Proteomes" id="UP000177025">
    <property type="component" value="Unassembled WGS sequence"/>
</dbReference>
<dbReference type="Gene3D" id="3.90.1030.10">
    <property type="entry name" value="Ribosomal protein L17"/>
    <property type="match status" value="1"/>
</dbReference>
<accession>A0A1F4UC91</accession>
<dbReference type="EMBL" id="MEUM01000064">
    <property type="protein sequence ID" value="OGC42470.1"/>
    <property type="molecule type" value="Genomic_DNA"/>
</dbReference>
<dbReference type="InterPro" id="IPR036373">
    <property type="entry name" value="Ribosomal_bL17_sf"/>
</dbReference>
<feature type="region of interest" description="Disordered" evidence="6">
    <location>
        <begin position="135"/>
        <end position="207"/>
    </location>
</feature>
<dbReference type="GO" id="GO:0006412">
    <property type="term" value="P:translation"/>
    <property type="evidence" value="ECO:0007669"/>
    <property type="project" value="UniProtKB-UniRule"/>
</dbReference>